<dbReference type="PIRSF" id="PIRSF003161">
    <property type="entry name" value="FliG"/>
    <property type="match status" value="1"/>
</dbReference>
<dbReference type="InterPro" id="IPR032779">
    <property type="entry name" value="FliG_M"/>
</dbReference>
<feature type="domain" description="Flagellar motor switch protein FliG N-terminal" evidence="13">
    <location>
        <begin position="10"/>
        <end position="107"/>
    </location>
</feature>
<evidence type="ECO:0000313" key="14">
    <source>
        <dbReference type="EMBL" id="SNX28344.1"/>
    </source>
</evidence>
<keyword evidence="8" id="KW-0472">Membrane</keyword>
<proteinExistence type="inferred from homology"/>
<dbReference type="Pfam" id="PF14841">
    <property type="entry name" value="FliG_M"/>
    <property type="match status" value="1"/>
</dbReference>
<feature type="domain" description="Flagellar motor switch protein FliG middle" evidence="12">
    <location>
        <begin position="118"/>
        <end position="190"/>
    </location>
</feature>
<evidence type="ECO:0000256" key="9">
    <source>
        <dbReference type="ARBA" id="ARBA00023143"/>
    </source>
</evidence>
<keyword evidence="14" id="KW-0969">Cilium</keyword>
<evidence type="ECO:0000256" key="8">
    <source>
        <dbReference type="ARBA" id="ARBA00023136"/>
    </source>
</evidence>
<dbReference type="RefSeq" id="WP_096672460.1">
    <property type="nucleotide sequence ID" value="NZ_OANS01000002.1"/>
</dbReference>
<comment type="similarity">
    <text evidence="3">Belongs to the FliG family.</text>
</comment>
<dbReference type="PRINTS" id="PR00954">
    <property type="entry name" value="FLGMOTORFLIG"/>
</dbReference>
<dbReference type="InterPro" id="IPR011002">
    <property type="entry name" value="FliG_a-hlx"/>
</dbReference>
<evidence type="ECO:0000256" key="3">
    <source>
        <dbReference type="ARBA" id="ARBA00010299"/>
    </source>
</evidence>
<comment type="function">
    <text evidence="10">FliG is one of three proteins (FliG, FliN, FliM) that forms the rotor-mounted switch complex (C ring), located at the base of the basal body. This complex interacts with the CheY and CheZ chemotaxis proteins, in addition to contacting components of the motor that determine the direction of flagellar rotation.</text>
</comment>
<dbReference type="GO" id="GO:0006935">
    <property type="term" value="P:chemotaxis"/>
    <property type="evidence" value="ECO:0007669"/>
    <property type="project" value="UniProtKB-KW"/>
</dbReference>
<evidence type="ECO:0000259" key="13">
    <source>
        <dbReference type="Pfam" id="PF14842"/>
    </source>
</evidence>
<dbReference type="Pfam" id="PF14842">
    <property type="entry name" value="FliG_N"/>
    <property type="match status" value="1"/>
</dbReference>
<dbReference type="GO" id="GO:0071973">
    <property type="term" value="P:bacterial-type flagellum-dependent cell motility"/>
    <property type="evidence" value="ECO:0007669"/>
    <property type="project" value="InterPro"/>
</dbReference>
<evidence type="ECO:0000259" key="12">
    <source>
        <dbReference type="Pfam" id="PF14841"/>
    </source>
</evidence>
<sequence>MATNPNESSVLKAAILMLALGEEGASQVMKHVSPRDVQKLSAVMTTLRRVEQATVADTLRDFFSYAGEGASLNIDTDSFTRNVLTQALGQETASGLFERILENKDSEGIDNLKWMDATAVADIIRYEHPQIIATILVHLEPEQASQILTLFNEDLRKDTMLRVATLEEVKPQALQELNVVLARLLSGAQTSTKKQIGGIRAAADIMNYIGQAPQQVLMDRIKEYDIEIAEKINDEMFTFDDIINIDDRGIQTILRDVQSDALVTALKGASAELREKIFKNMSSRAADMMRDDLENKGPVKLSEVEAQQKEILIVVRGLIEDGSVMLPGAGGGEDYL</sequence>
<dbReference type="GO" id="GO:0003774">
    <property type="term" value="F:cytoskeletal motor activity"/>
    <property type="evidence" value="ECO:0007669"/>
    <property type="project" value="InterPro"/>
</dbReference>
<dbReference type="InterPro" id="IPR028263">
    <property type="entry name" value="FliG_N"/>
</dbReference>
<dbReference type="SUPFAM" id="SSF48029">
    <property type="entry name" value="FliG"/>
    <property type="match status" value="2"/>
</dbReference>
<evidence type="ECO:0000256" key="5">
    <source>
        <dbReference type="ARBA" id="ARBA00022475"/>
    </source>
</evidence>
<keyword evidence="15" id="KW-1185">Reference proteome</keyword>
<keyword evidence="9" id="KW-0975">Bacterial flagellum</keyword>
<dbReference type="OrthoDB" id="9780302at2"/>
<evidence type="ECO:0000256" key="2">
    <source>
        <dbReference type="ARBA" id="ARBA00004515"/>
    </source>
</evidence>
<dbReference type="FunFam" id="1.10.220.30:FF:000001">
    <property type="entry name" value="Flagellar motor switch protein FliG"/>
    <property type="match status" value="1"/>
</dbReference>
<dbReference type="InterPro" id="IPR000090">
    <property type="entry name" value="Flg_Motor_Flig"/>
</dbReference>
<evidence type="ECO:0000313" key="15">
    <source>
        <dbReference type="Proteomes" id="UP000218069"/>
    </source>
</evidence>
<organism evidence="14 15">
    <name type="scientific">Polynucleobacter meluiroseus</name>
    <dbReference type="NCBI Taxonomy" id="1938814"/>
    <lineage>
        <taxon>Bacteria</taxon>
        <taxon>Pseudomonadati</taxon>
        <taxon>Pseudomonadota</taxon>
        <taxon>Betaproteobacteria</taxon>
        <taxon>Burkholderiales</taxon>
        <taxon>Burkholderiaceae</taxon>
        <taxon>Polynucleobacter</taxon>
    </lineage>
</organism>
<keyword evidence="14" id="KW-0282">Flagellum</keyword>
<comment type="subcellular location">
    <subcellularLocation>
        <location evidence="1">Bacterial flagellum basal body</location>
    </subcellularLocation>
    <subcellularLocation>
        <location evidence="2">Cell inner membrane</location>
        <topology evidence="2">Peripheral membrane protein</topology>
        <orientation evidence="2">Cytoplasmic side</orientation>
    </subcellularLocation>
</comment>
<evidence type="ECO:0000256" key="7">
    <source>
        <dbReference type="ARBA" id="ARBA00022779"/>
    </source>
</evidence>
<feature type="domain" description="Flagellar motor switch protein FliG C-terminal" evidence="11">
    <location>
        <begin position="220"/>
        <end position="326"/>
    </location>
</feature>
<evidence type="ECO:0000259" key="11">
    <source>
        <dbReference type="Pfam" id="PF01706"/>
    </source>
</evidence>
<dbReference type="NCBIfam" id="TIGR00207">
    <property type="entry name" value="fliG"/>
    <property type="match status" value="1"/>
</dbReference>
<dbReference type="AlphaFoldDB" id="A0A240E093"/>
<evidence type="ECO:0000256" key="6">
    <source>
        <dbReference type="ARBA" id="ARBA00022500"/>
    </source>
</evidence>
<dbReference type="Proteomes" id="UP000218069">
    <property type="component" value="Unassembled WGS sequence"/>
</dbReference>
<dbReference type="Pfam" id="PF01706">
    <property type="entry name" value="FliG_C"/>
    <property type="match status" value="1"/>
</dbReference>
<dbReference type="InterPro" id="IPR023087">
    <property type="entry name" value="Flg_Motor_Flig_C"/>
</dbReference>
<accession>A0A240E093</accession>
<dbReference type="GO" id="GO:0009425">
    <property type="term" value="C:bacterial-type flagellum basal body"/>
    <property type="evidence" value="ECO:0007669"/>
    <property type="project" value="UniProtKB-SubCell"/>
</dbReference>
<dbReference type="Gene3D" id="1.10.220.30">
    <property type="match status" value="3"/>
</dbReference>
<gene>
    <name evidence="14" type="ORF">SAMN06295945_0672</name>
</gene>
<name>A0A240E093_9BURK</name>
<dbReference type="PANTHER" id="PTHR30534">
    <property type="entry name" value="FLAGELLAR MOTOR SWITCH PROTEIN FLIG"/>
    <property type="match status" value="1"/>
</dbReference>
<dbReference type="GO" id="GO:0005886">
    <property type="term" value="C:plasma membrane"/>
    <property type="evidence" value="ECO:0007669"/>
    <property type="project" value="UniProtKB-SubCell"/>
</dbReference>
<dbReference type="EMBL" id="OANS01000002">
    <property type="protein sequence ID" value="SNX28344.1"/>
    <property type="molecule type" value="Genomic_DNA"/>
</dbReference>
<evidence type="ECO:0000256" key="10">
    <source>
        <dbReference type="ARBA" id="ARBA00025598"/>
    </source>
</evidence>
<protein>
    <recommendedName>
        <fullName evidence="4">Flagellar motor switch protein FliG</fullName>
    </recommendedName>
</protein>
<reference evidence="15" key="1">
    <citation type="submission" date="2017-08" db="EMBL/GenBank/DDBJ databases">
        <authorList>
            <person name="Varghese N."/>
            <person name="Submissions S."/>
        </authorList>
    </citation>
    <scope>NUCLEOTIDE SEQUENCE [LARGE SCALE GENOMIC DNA]</scope>
    <source>
        <strain evidence="15">AP-Melu-1000-B4</strain>
    </source>
</reference>
<dbReference type="PANTHER" id="PTHR30534:SF0">
    <property type="entry name" value="FLAGELLAR MOTOR SWITCH PROTEIN FLIG"/>
    <property type="match status" value="1"/>
</dbReference>
<keyword evidence="6" id="KW-0145">Chemotaxis</keyword>
<evidence type="ECO:0000256" key="1">
    <source>
        <dbReference type="ARBA" id="ARBA00004117"/>
    </source>
</evidence>
<keyword evidence="14" id="KW-0966">Cell projection</keyword>
<evidence type="ECO:0000256" key="4">
    <source>
        <dbReference type="ARBA" id="ARBA00021870"/>
    </source>
</evidence>
<keyword evidence="7" id="KW-0283">Flagellar rotation</keyword>
<keyword evidence="5" id="KW-1003">Cell membrane</keyword>